<gene>
    <name evidence="2" type="ORF">GCM10009811_04600</name>
</gene>
<protein>
    <submittedName>
        <fullName evidence="2">Uncharacterized protein</fullName>
    </submittedName>
</protein>
<evidence type="ECO:0000313" key="3">
    <source>
        <dbReference type="Proteomes" id="UP001499938"/>
    </source>
</evidence>
<keyword evidence="3" id="KW-1185">Reference proteome</keyword>
<comment type="caution">
    <text evidence="2">The sequence shown here is derived from an EMBL/GenBank/DDBJ whole genome shotgun (WGS) entry which is preliminary data.</text>
</comment>
<keyword evidence="1" id="KW-1133">Transmembrane helix</keyword>
<name>A0ABN2LB72_9MICO</name>
<feature type="transmembrane region" description="Helical" evidence="1">
    <location>
        <begin position="20"/>
        <end position="37"/>
    </location>
</feature>
<proteinExistence type="predicted"/>
<dbReference type="RefSeq" id="WP_344080710.1">
    <property type="nucleotide sequence ID" value="NZ_BAAAPO010000007.1"/>
</dbReference>
<accession>A0ABN2LB72</accession>
<keyword evidence="1" id="KW-0472">Membrane</keyword>
<dbReference type="Proteomes" id="UP001499938">
    <property type="component" value="Unassembled WGS sequence"/>
</dbReference>
<evidence type="ECO:0000313" key="2">
    <source>
        <dbReference type="EMBL" id="GAA1782170.1"/>
    </source>
</evidence>
<organism evidence="2 3">
    <name type="scientific">Nostocoides veronense</name>
    <dbReference type="NCBI Taxonomy" id="330836"/>
    <lineage>
        <taxon>Bacteria</taxon>
        <taxon>Bacillati</taxon>
        <taxon>Actinomycetota</taxon>
        <taxon>Actinomycetes</taxon>
        <taxon>Micrococcales</taxon>
        <taxon>Intrasporangiaceae</taxon>
        <taxon>Nostocoides</taxon>
    </lineage>
</organism>
<keyword evidence="1" id="KW-0812">Transmembrane</keyword>
<evidence type="ECO:0000256" key="1">
    <source>
        <dbReference type="SAM" id="Phobius"/>
    </source>
</evidence>
<reference evidence="2 3" key="1">
    <citation type="journal article" date="2019" name="Int. J. Syst. Evol. Microbiol.">
        <title>The Global Catalogue of Microorganisms (GCM) 10K type strain sequencing project: providing services to taxonomists for standard genome sequencing and annotation.</title>
        <authorList>
            <consortium name="The Broad Institute Genomics Platform"/>
            <consortium name="The Broad Institute Genome Sequencing Center for Infectious Disease"/>
            <person name="Wu L."/>
            <person name="Ma J."/>
        </authorList>
    </citation>
    <scope>NUCLEOTIDE SEQUENCE [LARGE SCALE GENOMIC DNA]</scope>
    <source>
        <strain evidence="2 3">JCM 15592</strain>
    </source>
</reference>
<dbReference type="EMBL" id="BAAAPO010000007">
    <property type="protein sequence ID" value="GAA1782170.1"/>
    <property type="molecule type" value="Genomic_DNA"/>
</dbReference>
<sequence length="243" mass="27770">MDWQRVWDRITSSEWVADTGVPLALQLLAILLAWIFLRKQLRSDRELLEASWAKDRELQEASWAKDHELQETAFRMDSAARVAADSAERAHALSLSILQLTNRLNPTAYHEHELSESELTSAYFPLTLQGNQMLSLDQFSVLWLWFGDLMTVSRISASLRDEFPDDRKRGEVATLVAGKYYMRLIAYANRLSVWDGEGPMPEMRVDPSEEHSNSPAWVDERRAELRAELARVYSKAGDATGSQ</sequence>